<keyword evidence="1" id="KW-0732">Signal</keyword>
<sequence length="205" mass="22079">MTFARAAALTGLVALAPGWAAAQCYTAADLARGIEVEFEGGDVTSHRRLGDGSIEVIERFADGSDPIEFRANRGVYFTSEWSIDPSGAPIPDSRLDIEFPVDPARLPEPVPGASWTGRTVNAFEDGTRREETTSVEFAEAPPTTLSGCDYETVEARIRYDWGDEGGLSLVYDYLPALGTAILRSNQFDGDTLNETAPVAIAPMTK</sequence>
<dbReference type="Proteomes" id="UP000184292">
    <property type="component" value="Unassembled WGS sequence"/>
</dbReference>
<protein>
    <submittedName>
        <fullName evidence="2">Uncharacterized protein</fullName>
    </submittedName>
</protein>
<evidence type="ECO:0000313" key="2">
    <source>
        <dbReference type="EMBL" id="SHI67100.1"/>
    </source>
</evidence>
<feature type="signal peptide" evidence="1">
    <location>
        <begin position="1"/>
        <end position="22"/>
    </location>
</feature>
<evidence type="ECO:0000313" key="3">
    <source>
        <dbReference type="Proteomes" id="UP000184292"/>
    </source>
</evidence>
<dbReference type="OrthoDB" id="7859341at2"/>
<dbReference type="RefSeq" id="WP_073327474.1">
    <property type="nucleotide sequence ID" value="NZ_FQYO01000002.1"/>
</dbReference>
<name>A0A1M6D1I7_9RHOB</name>
<gene>
    <name evidence="2" type="ORF">SAMN05444417_1474</name>
</gene>
<evidence type="ECO:0000256" key="1">
    <source>
        <dbReference type="SAM" id="SignalP"/>
    </source>
</evidence>
<accession>A0A1M6D1I7</accession>
<organism evidence="2 3">
    <name type="scientific">Wenxinia saemankumensis</name>
    <dbReference type="NCBI Taxonomy" id="1447782"/>
    <lineage>
        <taxon>Bacteria</taxon>
        <taxon>Pseudomonadati</taxon>
        <taxon>Pseudomonadota</taxon>
        <taxon>Alphaproteobacteria</taxon>
        <taxon>Rhodobacterales</taxon>
        <taxon>Roseobacteraceae</taxon>
        <taxon>Wenxinia</taxon>
    </lineage>
</organism>
<keyword evidence="3" id="KW-1185">Reference proteome</keyword>
<reference evidence="2 3" key="1">
    <citation type="submission" date="2016-11" db="EMBL/GenBank/DDBJ databases">
        <authorList>
            <person name="Jaros S."/>
            <person name="Januszkiewicz K."/>
            <person name="Wedrychowicz H."/>
        </authorList>
    </citation>
    <scope>NUCLEOTIDE SEQUENCE [LARGE SCALE GENOMIC DNA]</scope>
    <source>
        <strain evidence="2 3">DSM 100565</strain>
    </source>
</reference>
<feature type="chain" id="PRO_5012567751" evidence="1">
    <location>
        <begin position="23"/>
        <end position="205"/>
    </location>
</feature>
<dbReference type="AlphaFoldDB" id="A0A1M6D1I7"/>
<proteinExistence type="predicted"/>
<dbReference type="EMBL" id="FQYO01000002">
    <property type="protein sequence ID" value="SHI67100.1"/>
    <property type="molecule type" value="Genomic_DNA"/>
</dbReference>